<evidence type="ECO:0000313" key="2">
    <source>
        <dbReference type="Proteomes" id="UP000289703"/>
    </source>
</evidence>
<dbReference type="AlphaFoldDB" id="A0A4Q1JPU4"/>
<sequence>MSYTPPQKIENILDALKLRSKINPVDLYYPQFPDKKRKAGVAYGKWIEIMKEIKSENSFLSRLDKCVYTVTSDSEEERKAFQKCKDDYYEIINEIHELVTRR</sequence>
<comment type="caution">
    <text evidence="1">The sequence shown here is derived from an EMBL/GenBank/DDBJ whole genome shotgun (WGS) entry which is preliminary data.</text>
</comment>
<dbReference type="EMBL" id="SAXA01000001">
    <property type="protein sequence ID" value="RXQ97414.1"/>
    <property type="molecule type" value="Genomic_DNA"/>
</dbReference>
<gene>
    <name evidence="1" type="ORF">EO244_00565</name>
</gene>
<evidence type="ECO:0000313" key="1">
    <source>
        <dbReference type="EMBL" id="RXQ97414.1"/>
    </source>
</evidence>
<dbReference type="RefSeq" id="WP_129251909.1">
    <property type="nucleotide sequence ID" value="NZ_SAXA01000001.1"/>
</dbReference>
<accession>A0A4Q1JPU4</accession>
<protein>
    <submittedName>
        <fullName evidence="1">Uncharacterized protein</fullName>
    </submittedName>
</protein>
<organism evidence="1 2">
    <name type="scientific">Ancylomarina salipaludis</name>
    <dbReference type="NCBI Taxonomy" id="2501299"/>
    <lineage>
        <taxon>Bacteria</taxon>
        <taxon>Pseudomonadati</taxon>
        <taxon>Bacteroidota</taxon>
        <taxon>Bacteroidia</taxon>
        <taxon>Marinilabiliales</taxon>
        <taxon>Marinifilaceae</taxon>
        <taxon>Ancylomarina</taxon>
    </lineage>
</organism>
<name>A0A4Q1JPU4_9BACT</name>
<dbReference type="Proteomes" id="UP000289703">
    <property type="component" value="Unassembled WGS sequence"/>
</dbReference>
<reference evidence="1 2" key="1">
    <citation type="submission" date="2019-01" db="EMBL/GenBank/DDBJ databases">
        <title>Ancylomarina salipaludis sp. nov., isolated from a salt marsh.</title>
        <authorList>
            <person name="Yoon J.-H."/>
        </authorList>
    </citation>
    <scope>NUCLEOTIDE SEQUENCE [LARGE SCALE GENOMIC DNA]</scope>
    <source>
        <strain evidence="1 2">SHSM-M15</strain>
    </source>
</reference>
<keyword evidence="2" id="KW-1185">Reference proteome</keyword>
<proteinExistence type="predicted"/>